<evidence type="ECO:0000313" key="2">
    <source>
        <dbReference type="Proteomes" id="UP000615989"/>
    </source>
</evidence>
<accession>A0ABX1PIH5</accession>
<dbReference type="Proteomes" id="UP000615989">
    <property type="component" value="Unassembled WGS sequence"/>
</dbReference>
<evidence type="ECO:0000313" key="1">
    <source>
        <dbReference type="EMBL" id="NMG23192.1"/>
    </source>
</evidence>
<dbReference type="EMBL" id="WTVG01000001">
    <property type="protein sequence ID" value="NMG23192.1"/>
    <property type="molecule type" value="Genomic_DNA"/>
</dbReference>
<protein>
    <submittedName>
        <fullName evidence="1">Uncharacterized protein</fullName>
    </submittedName>
</protein>
<sequence length="70" mass="8085">MTAPPFVETTNALATLRAKLSALTQDMDALREYVLKDYLLLYALIDDAIYLLAIRHQRQLSFDFEGHWGR</sequence>
<keyword evidence="2" id="KW-1185">Reference proteome</keyword>
<proteinExistence type="predicted"/>
<name>A0ABX1PIH5_9RHOO</name>
<organism evidence="1 2">
    <name type="scientific">Aromatoleum anaerobium</name>
    <dbReference type="NCBI Taxonomy" id="182180"/>
    <lineage>
        <taxon>Bacteria</taxon>
        <taxon>Pseudomonadati</taxon>
        <taxon>Pseudomonadota</taxon>
        <taxon>Betaproteobacteria</taxon>
        <taxon>Rhodocyclales</taxon>
        <taxon>Rhodocyclaceae</taxon>
        <taxon>Aromatoleum</taxon>
    </lineage>
</organism>
<comment type="caution">
    <text evidence="1">The sequence shown here is derived from an EMBL/GenBank/DDBJ whole genome shotgun (WGS) entry which is preliminary data.</text>
</comment>
<gene>
    <name evidence="1" type="ORF">GO606_00375</name>
</gene>
<reference evidence="1" key="1">
    <citation type="submission" date="2019-12" db="EMBL/GenBank/DDBJ databases">
        <title>Comparative genomics gives insights into the taxonomy of the Azoarcus-Aromatoleum group and reveals separate origins of nif in the plant-associated Azoarcus and non-plant-associated Aromatoleum sub-groups.</title>
        <authorList>
            <person name="Lafos M."/>
            <person name="Maluk M."/>
            <person name="Batista M."/>
            <person name="Junghare M."/>
            <person name="Carmona M."/>
            <person name="Faoro H."/>
            <person name="Cruz L.M."/>
            <person name="Battistoni F."/>
            <person name="De Souza E."/>
            <person name="Pedrosa F."/>
            <person name="Chen W.-M."/>
            <person name="Poole P.S."/>
            <person name="Dixon R.A."/>
            <person name="James E.K."/>
        </authorList>
    </citation>
    <scope>NUCLEOTIDE SEQUENCE</scope>
    <source>
        <strain evidence="1">LuFRes1</strain>
    </source>
</reference>
<dbReference type="Gene3D" id="3.30.2310.20">
    <property type="entry name" value="RelE-like"/>
    <property type="match status" value="1"/>
</dbReference>
<dbReference type="InterPro" id="IPR035093">
    <property type="entry name" value="RelE/ParE_toxin_dom_sf"/>
</dbReference>
<dbReference type="RefSeq" id="WP_246979810.1">
    <property type="nucleotide sequence ID" value="NZ_WTVG02000040.1"/>
</dbReference>